<dbReference type="RefSeq" id="WP_107034865.1">
    <property type="nucleotide sequence ID" value="NZ_CAOLHR010000002.1"/>
</dbReference>
<dbReference type="SUPFAM" id="SSF47729">
    <property type="entry name" value="IHF-like DNA-binding proteins"/>
    <property type="match status" value="1"/>
</dbReference>
<name>A0A2V1J2L7_9BACT</name>
<evidence type="ECO:0000256" key="1">
    <source>
        <dbReference type="ARBA" id="ARBA00010529"/>
    </source>
</evidence>
<accession>A0A2V1J2L7</accession>
<proteinExistence type="inferred from homology"/>
<sequence>MTDTKSLETQLSMESGHNVDVIEAEVKAIVDALGDFCAQGDSVAIPGFGTFQSVKTDEHIDTDDEGRRMLIPPSITVEFKSSVVLRKSLN</sequence>
<evidence type="ECO:0000313" key="3">
    <source>
        <dbReference type="EMBL" id="PWB09813.1"/>
    </source>
</evidence>
<dbReference type="AlphaFoldDB" id="A0A2V1J2L7"/>
<gene>
    <name evidence="3" type="ORF">C5O25_00980</name>
</gene>
<dbReference type="InterPro" id="IPR010992">
    <property type="entry name" value="IHF-like_DNA-bd_dom_sf"/>
</dbReference>
<dbReference type="GO" id="GO:0003677">
    <property type="term" value="F:DNA binding"/>
    <property type="evidence" value="ECO:0007669"/>
    <property type="project" value="UniProtKB-KW"/>
</dbReference>
<keyword evidence="4" id="KW-1185">Reference proteome</keyword>
<evidence type="ECO:0000313" key="4">
    <source>
        <dbReference type="Proteomes" id="UP000244925"/>
    </source>
</evidence>
<reference evidence="4" key="1">
    <citation type="submission" date="2018-02" db="EMBL/GenBank/DDBJ databases">
        <authorList>
            <person name="Clavel T."/>
            <person name="Strowig T."/>
        </authorList>
    </citation>
    <scope>NUCLEOTIDE SEQUENCE [LARGE SCALE GENOMIC DNA]</scope>
    <source>
        <strain evidence="4">DSM 100764</strain>
    </source>
</reference>
<evidence type="ECO:0008006" key="5">
    <source>
        <dbReference type="Google" id="ProtNLM"/>
    </source>
</evidence>
<dbReference type="GeneID" id="93424335"/>
<dbReference type="Pfam" id="PF00216">
    <property type="entry name" value="Bac_DNA_binding"/>
    <property type="match status" value="1"/>
</dbReference>
<protein>
    <recommendedName>
        <fullName evidence="5">HU family DNA-binding protein</fullName>
    </recommendedName>
</protein>
<dbReference type="GO" id="GO:0030527">
    <property type="term" value="F:structural constituent of chromatin"/>
    <property type="evidence" value="ECO:0007669"/>
    <property type="project" value="InterPro"/>
</dbReference>
<evidence type="ECO:0000256" key="2">
    <source>
        <dbReference type="ARBA" id="ARBA00023125"/>
    </source>
</evidence>
<dbReference type="Proteomes" id="UP000244925">
    <property type="component" value="Unassembled WGS sequence"/>
</dbReference>
<dbReference type="EMBL" id="PUBV01000001">
    <property type="protein sequence ID" value="PWB09813.1"/>
    <property type="molecule type" value="Genomic_DNA"/>
</dbReference>
<keyword evidence="2" id="KW-0238">DNA-binding</keyword>
<comment type="caution">
    <text evidence="3">The sequence shown here is derived from an EMBL/GenBank/DDBJ whole genome shotgun (WGS) entry which is preliminary data.</text>
</comment>
<dbReference type="InterPro" id="IPR000119">
    <property type="entry name" value="Hist_DNA-bd"/>
</dbReference>
<organism evidence="3 4">
    <name type="scientific">Paramuribaculum intestinale</name>
    <dbReference type="NCBI Taxonomy" id="2094151"/>
    <lineage>
        <taxon>Bacteria</taxon>
        <taxon>Pseudomonadati</taxon>
        <taxon>Bacteroidota</taxon>
        <taxon>Bacteroidia</taxon>
        <taxon>Bacteroidales</taxon>
        <taxon>Muribaculaceae</taxon>
        <taxon>Paramuribaculum</taxon>
    </lineage>
</organism>
<comment type="similarity">
    <text evidence="1">Belongs to the bacterial histone-like protein family.</text>
</comment>
<dbReference type="Gene3D" id="4.10.520.10">
    <property type="entry name" value="IHF-like DNA-binding proteins"/>
    <property type="match status" value="1"/>
</dbReference>